<feature type="transmembrane region" description="Helical" evidence="6">
    <location>
        <begin position="394"/>
        <end position="413"/>
    </location>
</feature>
<feature type="transmembrane region" description="Helical" evidence="6">
    <location>
        <begin position="419"/>
        <end position="438"/>
    </location>
</feature>
<proteinExistence type="predicted"/>
<feature type="transmembrane region" description="Helical" evidence="6">
    <location>
        <begin position="180"/>
        <end position="199"/>
    </location>
</feature>
<feature type="transmembrane region" description="Helical" evidence="6">
    <location>
        <begin position="143"/>
        <end position="168"/>
    </location>
</feature>
<dbReference type="Proteomes" id="UP000721861">
    <property type="component" value="Unassembled WGS sequence"/>
</dbReference>
<evidence type="ECO:0000256" key="6">
    <source>
        <dbReference type="SAM" id="Phobius"/>
    </source>
</evidence>
<feature type="transmembrane region" description="Helical" evidence="6">
    <location>
        <begin position="205"/>
        <end position="230"/>
    </location>
</feature>
<feature type="transmembrane region" description="Helical" evidence="6">
    <location>
        <begin position="107"/>
        <end position="131"/>
    </location>
</feature>
<evidence type="ECO:0000256" key="5">
    <source>
        <dbReference type="ARBA" id="ARBA00023136"/>
    </source>
</evidence>
<feature type="transmembrane region" description="Helical" evidence="6">
    <location>
        <begin position="29"/>
        <end position="47"/>
    </location>
</feature>
<evidence type="ECO:0000313" key="7">
    <source>
        <dbReference type="EMBL" id="MBS2211493.1"/>
    </source>
</evidence>
<dbReference type="PANTHER" id="PTHR30250:SF11">
    <property type="entry name" value="O-ANTIGEN TRANSPORTER-RELATED"/>
    <property type="match status" value="1"/>
</dbReference>
<comment type="subcellular location">
    <subcellularLocation>
        <location evidence="1">Cell membrane</location>
        <topology evidence="1">Multi-pass membrane protein</topology>
    </subcellularLocation>
</comment>
<dbReference type="EMBL" id="JAGUCN010000008">
    <property type="protein sequence ID" value="MBS2211493.1"/>
    <property type="molecule type" value="Genomic_DNA"/>
</dbReference>
<organism evidence="7 8">
    <name type="scientific">Carboxylicivirga mesophila</name>
    <dbReference type="NCBI Taxonomy" id="1166478"/>
    <lineage>
        <taxon>Bacteria</taxon>
        <taxon>Pseudomonadati</taxon>
        <taxon>Bacteroidota</taxon>
        <taxon>Bacteroidia</taxon>
        <taxon>Marinilabiliales</taxon>
        <taxon>Marinilabiliaceae</taxon>
        <taxon>Carboxylicivirga</taxon>
    </lineage>
</organism>
<keyword evidence="5 6" id="KW-0472">Membrane</keyword>
<evidence type="ECO:0000256" key="1">
    <source>
        <dbReference type="ARBA" id="ARBA00004651"/>
    </source>
</evidence>
<dbReference type="Pfam" id="PF01943">
    <property type="entry name" value="Polysacc_synt"/>
    <property type="match status" value="1"/>
</dbReference>
<evidence type="ECO:0000256" key="4">
    <source>
        <dbReference type="ARBA" id="ARBA00022989"/>
    </source>
</evidence>
<keyword evidence="4 6" id="KW-1133">Transmembrane helix</keyword>
<dbReference type="InterPro" id="IPR002797">
    <property type="entry name" value="Polysacc_synth"/>
</dbReference>
<evidence type="ECO:0000313" key="8">
    <source>
        <dbReference type="Proteomes" id="UP000721861"/>
    </source>
</evidence>
<protein>
    <submittedName>
        <fullName evidence="7">Oligosaccharide flippase family protein</fullName>
    </submittedName>
</protein>
<accession>A0ABS5KAF8</accession>
<evidence type="ECO:0000256" key="2">
    <source>
        <dbReference type="ARBA" id="ARBA00022475"/>
    </source>
</evidence>
<keyword evidence="2" id="KW-1003">Cell membrane</keyword>
<keyword evidence="8" id="KW-1185">Reference proteome</keyword>
<dbReference type="RefSeq" id="WP_212227679.1">
    <property type="nucleotide sequence ID" value="NZ_JAGUCN010000008.1"/>
</dbReference>
<keyword evidence="3 6" id="KW-0812">Transmembrane</keyword>
<feature type="transmembrane region" description="Helical" evidence="6">
    <location>
        <begin position="332"/>
        <end position="355"/>
    </location>
</feature>
<dbReference type="InterPro" id="IPR050833">
    <property type="entry name" value="Poly_Biosynth_Transport"/>
</dbReference>
<feature type="transmembrane region" description="Helical" evidence="6">
    <location>
        <begin position="293"/>
        <end position="311"/>
    </location>
</feature>
<name>A0ABS5KAF8_9BACT</name>
<feature type="transmembrane region" description="Helical" evidence="6">
    <location>
        <begin position="251"/>
        <end position="273"/>
    </location>
</feature>
<feature type="transmembrane region" description="Helical" evidence="6">
    <location>
        <begin position="361"/>
        <end position="382"/>
    </location>
</feature>
<reference evidence="7 8" key="1">
    <citation type="journal article" date="2014" name="Int. J. Syst. Evol. Microbiol.">
        <title>Carboxylicivirga gen. nov. in the family Marinilabiliaceae with two novel species, Carboxylicivirga mesophila sp. nov. and Carboxylicivirga taeanensis sp. nov., and reclassification of Cytophaga fermentans as Saccharicrinis fermentans gen. nov., comb. nov.</title>
        <authorList>
            <person name="Yang S.H."/>
            <person name="Seo H.S."/>
            <person name="Woo J.H."/>
            <person name="Oh H.M."/>
            <person name="Jang H."/>
            <person name="Lee J.H."/>
            <person name="Kim S.J."/>
            <person name="Kwon K.K."/>
        </authorList>
    </citation>
    <scope>NUCLEOTIDE SEQUENCE [LARGE SCALE GENOMIC DNA]</scope>
    <source>
        <strain evidence="7 8">JCM 18290</strain>
    </source>
</reference>
<comment type="caution">
    <text evidence="7">The sequence shown here is derived from an EMBL/GenBank/DDBJ whole genome shotgun (WGS) entry which is preliminary data.</text>
</comment>
<dbReference type="PANTHER" id="PTHR30250">
    <property type="entry name" value="PST FAMILY PREDICTED COLANIC ACID TRANSPORTER"/>
    <property type="match status" value="1"/>
</dbReference>
<sequence>MMQKVISQIQHKISGKGLSVRSRKLRKNVLISMGVKGGNMLIGYIRFPIILSYLGATFHGLWLTLGSMVHWMRFLNIGLGNGLKNKLAEAIALEDFESARKYVSTTYVAIGAISMGTLIVVLPLIFLINWTGLLNVDSQYEDIIRLTIVVMVGFFCLRLFFSLIYTILSAHQLPAYAEAISFLASLTFFGGVLLLYYYAKSSIVYIALIINGIPLLYMIIFSIILFNGTYKHIRPSIKYFDRKVFPELTSLGLKFFVVQIAVIILFSTDNFIISNLFGPEEVVPYAVARKYMGVLQMGFVILVNPYWAAFTDAFTKNDKIWIKRSITTLHKFWALLVVGMLILFIIAPFVYHLWIKDKVTVPWQLTILMGVFVLIRSWNSIYSYFLNGVGKIKLQLYISLTSTVFNIPLSIFFGKYLGMGPAGVILATIVCLLSGAVLHPIQYNRIINDTAKGIWSK</sequence>
<gene>
    <name evidence="7" type="ORF">KEM09_08780</name>
</gene>
<evidence type="ECO:0000256" key="3">
    <source>
        <dbReference type="ARBA" id="ARBA00022692"/>
    </source>
</evidence>
<feature type="transmembrane region" description="Helical" evidence="6">
    <location>
        <begin position="53"/>
        <end position="75"/>
    </location>
</feature>